<dbReference type="EMBL" id="CAJNDS010000891">
    <property type="protein sequence ID" value="CAE7239754.1"/>
    <property type="molecule type" value="Genomic_DNA"/>
</dbReference>
<protein>
    <submittedName>
        <fullName evidence="6">Rca protein</fullName>
    </submittedName>
</protein>
<evidence type="ECO:0000313" key="6">
    <source>
        <dbReference type="EMBL" id="CAE7239754.1"/>
    </source>
</evidence>
<dbReference type="InterPro" id="IPR003959">
    <property type="entry name" value="ATPase_AAA_core"/>
</dbReference>
<reference evidence="6" key="1">
    <citation type="submission" date="2021-02" db="EMBL/GenBank/DDBJ databases">
        <authorList>
            <person name="Dougan E. K."/>
            <person name="Rhodes N."/>
            <person name="Thang M."/>
            <person name="Chan C."/>
        </authorList>
    </citation>
    <scope>NUCLEOTIDE SEQUENCE</scope>
</reference>
<accession>A0A812L1P0</accession>
<dbReference type="SMART" id="SM00382">
    <property type="entry name" value="AAA"/>
    <property type="match status" value="1"/>
</dbReference>
<comment type="caution">
    <text evidence="6">The sequence shown here is derived from an EMBL/GenBank/DDBJ whole genome shotgun (WGS) entry which is preliminary data.</text>
</comment>
<evidence type="ECO:0000259" key="5">
    <source>
        <dbReference type="SMART" id="SM00382"/>
    </source>
</evidence>
<dbReference type="Gene3D" id="3.40.50.300">
    <property type="entry name" value="P-loop containing nucleotide triphosphate hydrolases"/>
    <property type="match status" value="1"/>
</dbReference>
<evidence type="ECO:0000256" key="2">
    <source>
        <dbReference type="ARBA" id="ARBA00022741"/>
    </source>
</evidence>
<keyword evidence="7" id="KW-1185">Reference proteome</keyword>
<dbReference type="AlphaFoldDB" id="A0A812L1P0"/>
<sequence>MMERRQTTNGLKTSRGEAGRKPPTPHFVLTGGPGSGKTTVAREMGAMLKRFGILTAGEVHTVQRGQLCADDAHRTVHTIVREWFEKAKGGILFIDEAERLVNENPNHCGRDVAEEIMSHLNEADDTVVIFAGYEKDMRKLYAVNEGLERRIYMEIHLADYEPRDLVEIFERKAHEEGYKLRFNLTFLQESMSQKQVKSLIPRYNAGLVDHLLYAVETEISSRTNDTQAVIMEIEKQDITEGFKKKVDELQHRPHGQTKLFSR</sequence>
<dbReference type="OrthoDB" id="407258at2759"/>
<dbReference type="Pfam" id="PF00004">
    <property type="entry name" value="AAA"/>
    <property type="match status" value="1"/>
</dbReference>
<evidence type="ECO:0000256" key="4">
    <source>
        <dbReference type="SAM" id="MobiDB-lite"/>
    </source>
</evidence>
<gene>
    <name evidence="6" type="primary">Rca</name>
    <name evidence="6" type="ORF">SNAT2548_LOCUS10675</name>
</gene>
<evidence type="ECO:0000256" key="1">
    <source>
        <dbReference type="ARBA" id="ARBA00010378"/>
    </source>
</evidence>
<keyword evidence="3" id="KW-0067">ATP-binding</keyword>
<name>A0A812L1P0_9DINO</name>
<evidence type="ECO:0000256" key="3">
    <source>
        <dbReference type="ARBA" id="ARBA00022840"/>
    </source>
</evidence>
<dbReference type="InterPro" id="IPR003593">
    <property type="entry name" value="AAA+_ATPase"/>
</dbReference>
<dbReference type="GO" id="GO:0005524">
    <property type="term" value="F:ATP binding"/>
    <property type="evidence" value="ECO:0007669"/>
    <property type="project" value="UniProtKB-KW"/>
</dbReference>
<dbReference type="SMR" id="A0A812L1P0"/>
<comment type="similarity">
    <text evidence="1">Belongs to the CbxX/CfxQ family.</text>
</comment>
<dbReference type="GO" id="GO:0016887">
    <property type="term" value="F:ATP hydrolysis activity"/>
    <property type="evidence" value="ECO:0007669"/>
    <property type="project" value="InterPro"/>
</dbReference>
<feature type="domain" description="AAA+ ATPase" evidence="5">
    <location>
        <begin position="23"/>
        <end position="173"/>
    </location>
</feature>
<dbReference type="PANTHER" id="PTHR43392">
    <property type="entry name" value="AAA-TYPE ATPASE FAMILY PROTEIN / ANKYRIN REPEAT FAMILY PROTEIN"/>
    <property type="match status" value="1"/>
</dbReference>
<dbReference type="PANTHER" id="PTHR43392:SF2">
    <property type="entry name" value="AAA-TYPE ATPASE FAMILY PROTEIN _ ANKYRIN REPEAT FAMILY PROTEIN"/>
    <property type="match status" value="1"/>
</dbReference>
<dbReference type="InterPro" id="IPR050773">
    <property type="entry name" value="CbxX/CfxQ_RuBisCO_ESX"/>
</dbReference>
<feature type="region of interest" description="Disordered" evidence="4">
    <location>
        <begin position="1"/>
        <end position="36"/>
    </location>
</feature>
<organism evidence="6 7">
    <name type="scientific">Symbiodinium natans</name>
    <dbReference type="NCBI Taxonomy" id="878477"/>
    <lineage>
        <taxon>Eukaryota</taxon>
        <taxon>Sar</taxon>
        <taxon>Alveolata</taxon>
        <taxon>Dinophyceae</taxon>
        <taxon>Suessiales</taxon>
        <taxon>Symbiodiniaceae</taxon>
        <taxon>Symbiodinium</taxon>
    </lineage>
</organism>
<proteinExistence type="inferred from homology"/>
<dbReference type="Proteomes" id="UP000604046">
    <property type="component" value="Unassembled WGS sequence"/>
</dbReference>
<dbReference type="CDD" id="cd00009">
    <property type="entry name" value="AAA"/>
    <property type="match status" value="1"/>
</dbReference>
<dbReference type="SUPFAM" id="SSF52540">
    <property type="entry name" value="P-loop containing nucleoside triphosphate hydrolases"/>
    <property type="match status" value="1"/>
</dbReference>
<dbReference type="InterPro" id="IPR027417">
    <property type="entry name" value="P-loop_NTPase"/>
</dbReference>
<dbReference type="PRINTS" id="PR00819">
    <property type="entry name" value="CBXCFQXSUPER"/>
</dbReference>
<evidence type="ECO:0000313" key="7">
    <source>
        <dbReference type="Proteomes" id="UP000604046"/>
    </source>
</evidence>
<dbReference type="InterPro" id="IPR000641">
    <property type="entry name" value="CbxX/CfxQ"/>
</dbReference>
<keyword evidence="2" id="KW-0547">Nucleotide-binding</keyword>